<dbReference type="OrthoDB" id="7004804at2"/>
<organism evidence="1 2">
    <name type="scientific">Pseudomonas vancouverensis</name>
    <dbReference type="NCBI Taxonomy" id="95300"/>
    <lineage>
        <taxon>Bacteria</taxon>
        <taxon>Pseudomonadati</taxon>
        <taxon>Pseudomonadota</taxon>
        <taxon>Gammaproteobacteria</taxon>
        <taxon>Pseudomonadales</taxon>
        <taxon>Pseudomonadaceae</taxon>
        <taxon>Pseudomonas</taxon>
    </lineage>
</organism>
<keyword evidence="2" id="KW-1185">Reference proteome</keyword>
<reference evidence="2" key="1">
    <citation type="journal article" date="2019" name="bioRxiv">
        <title>Bacterially produced spermidine induces plant systemic susceptibility to pathogens.</title>
        <authorList>
            <person name="Melnyk R.A."/>
            <person name="Beskrovnaya P.A."/>
            <person name="Liu Z."/>
            <person name="Song Y."/>
            <person name="Haney C.H."/>
        </authorList>
    </citation>
    <scope>NUCLEOTIDE SEQUENCE [LARGE SCALE GENOMIC DNA]</scope>
    <source>
        <strain evidence="2">Dha-51</strain>
    </source>
</reference>
<sequence length="166" mass="17936">MSDYSELKLLAEAFPADLDWDSNTEPFFNGPSGESLGGGATGFYSVYGKPFRLEGDDYDYDGPTYVEACNADFAKFMVAARDGVLALIKELESHKRMLLAVACDIGAIGKALKADMNADGDELLGMVIDLKAQNSRMLGWVKDISKTSGDKGAVMGARQLLKEFAE</sequence>
<comment type="caution">
    <text evidence="1">The sequence shown here is derived from an EMBL/GenBank/DDBJ whole genome shotgun (WGS) entry which is preliminary data.</text>
</comment>
<dbReference type="AlphaFoldDB" id="A0A1H2MU68"/>
<dbReference type="Proteomes" id="UP000295254">
    <property type="component" value="Unassembled WGS sequence"/>
</dbReference>
<dbReference type="EMBL" id="RRZK01000005">
    <property type="protein sequence ID" value="TDB67207.1"/>
    <property type="molecule type" value="Genomic_DNA"/>
</dbReference>
<name>A0A1H2MU68_PSEVA</name>
<evidence type="ECO:0000313" key="2">
    <source>
        <dbReference type="Proteomes" id="UP000295254"/>
    </source>
</evidence>
<dbReference type="STRING" id="95300.SAMN05216558_1289"/>
<dbReference type="RefSeq" id="WP_093218146.1">
    <property type="nucleotide sequence ID" value="NZ_LT629803.1"/>
</dbReference>
<accession>A0A1H2MU68</accession>
<evidence type="ECO:0000313" key="1">
    <source>
        <dbReference type="EMBL" id="TDB67207.1"/>
    </source>
</evidence>
<protein>
    <submittedName>
        <fullName evidence="1">Uncharacterized protein</fullName>
    </submittedName>
</protein>
<proteinExistence type="predicted"/>
<gene>
    <name evidence="1" type="ORF">EIY72_03935</name>
</gene>